<sequence length="76" mass="9110">MEKILKVAWKVTLLATFLGTSIDELRKRQLENEKKKSEMRQLILNEIRDIKENGILTKVECEERKRQLLSKYDDNF</sequence>
<gene>
    <name evidence="1" type="ORF">PACLA_8A008962</name>
</gene>
<name>A0A6S7G305_PARCT</name>
<accession>A0A6S7G305</accession>
<dbReference type="AlphaFoldDB" id="A0A6S7G305"/>
<evidence type="ECO:0000313" key="1">
    <source>
        <dbReference type="EMBL" id="CAB3983757.1"/>
    </source>
</evidence>
<proteinExistence type="predicted"/>
<protein>
    <submittedName>
        <fullName evidence="1">Uncharacterized protein</fullName>
    </submittedName>
</protein>
<comment type="caution">
    <text evidence="1">The sequence shown here is derived from an EMBL/GenBank/DDBJ whole genome shotgun (WGS) entry which is preliminary data.</text>
</comment>
<reference evidence="1" key="1">
    <citation type="submission" date="2020-04" db="EMBL/GenBank/DDBJ databases">
        <authorList>
            <person name="Alioto T."/>
            <person name="Alioto T."/>
            <person name="Gomez Garrido J."/>
        </authorList>
    </citation>
    <scope>NUCLEOTIDE SEQUENCE</scope>
    <source>
        <strain evidence="1">A484AB</strain>
    </source>
</reference>
<dbReference type="Proteomes" id="UP001152795">
    <property type="component" value="Unassembled WGS sequence"/>
</dbReference>
<keyword evidence="2" id="KW-1185">Reference proteome</keyword>
<dbReference type="EMBL" id="CACRXK020000653">
    <property type="protein sequence ID" value="CAB3983757.1"/>
    <property type="molecule type" value="Genomic_DNA"/>
</dbReference>
<evidence type="ECO:0000313" key="2">
    <source>
        <dbReference type="Proteomes" id="UP001152795"/>
    </source>
</evidence>
<organism evidence="1 2">
    <name type="scientific">Paramuricea clavata</name>
    <name type="common">Red gorgonian</name>
    <name type="synonym">Violescent sea-whip</name>
    <dbReference type="NCBI Taxonomy" id="317549"/>
    <lineage>
        <taxon>Eukaryota</taxon>
        <taxon>Metazoa</taxon>
        <taxon>Cnidaria</taxon>
        <taxon>Anthozoa</taxon>
        <taxon>Octocorallia</taxon>
        <taxon>Malacalcyonacea</taxon>
        <taxon>Plexauridae</taxon>
        <taxon>Paramuricea</taxon>
    </lineage>
</organism>